<sequence>LHNRIIPEVHITCYYQLLYHELESTARKVPMQGVDPMSSMSGKKKRSRTSMKGQGGESVQLLPEERAAALKAALDKPMSKLEAARCLVYVFNTVFGPTVAKRIMGEVSTTLNVPQLDLKAWLPRPREKVHVHRRSTPRTPYMLFFSYAIAELYKHKDLPVLKKFLAEHGDHGRIDMQAASQLWKMLPEVDKARLTAWLSPFLDSFNGEHKQRFEQRLQEGGTEKHPSGGELRERYLQYLEVHPEASLIRLLRLDGNTEDLTPPDSLLGAVRTGNKGAGPSTAGPSAMDVDEEEEEERDEEAYQDAEEEEEADGDADDTDVVVDHSLPEAADGTVPRSNDNSESESESSTTSSSSSVSSESEREEEDQAAFGTSSGAPSAGALNEEDKANGDDESGSSESSGTSESATSSESGDGGGDGMMSEEEDTSSSD</sequence>
<feature type="compositionally biased region" description="Acidic residues" evidence="1">
    <location>
        <begin position="288"/>
        <end position="320"/>
    </location>
</feature>
<evidence type="ECO:0000313" key="2">
    <source>
        <dbReference type="EMBL" id="GLI66842.1"/>
    </source>
</evidence>
<feature type="compositionally biased region" description="Acidic residues" evidence="1">
    <location>
        <begin position="420"/>
        <end position="430"/>
    </location>
</feature>
<feature type="region of interest" description="Disordered" evidence="1">
    <location>
        <begin position="262"/>
        <end position="430"/>
    </location>
</feature>
<dbReference type="Proteomes" id="UP001165090">
    <property type="component" value="Unassembled WGS sequence"/>
</dbReference>
<gene>
    <name evidence="2" type="ORF">VaNZ11_010824</name>
</gene>
<comment type="caution">
    <text evidence="2">The sequence shown here is derived from an EMBL/GenBank/DDBJ whole genome shotgun (WGS) entry which is preliminary data.</text>
</comment>
<feature type="compositionally biased region" description="Low complexity" evidence="1">
    <location>
        <begin position="396"/>
        <end position="411"/>
    </location>
</feature>
<proteinExistence type="predicted"/>
<protein>
    <recommendedName>
        <fullName evidence="4">HMG box domain-containing protein</fullName>
    </recommendedName>
</protein>
<accession>A0ABQ5SA98</accession>
<evidence type="ECO:0008006" key="4">
    <source>
        <dbReference type="Google" id="ProtNLM"/>
    </source>
</evidence>
<evidence type="ECO:0000313" key="3">
    <source>
        <dbReference type="Proteomes" id="UP001165090"/>
    </source>
</evidence>
<keyword evidence="3" id="KW-1185">Reference proteome</keyword>
<organism evidence="2 3">
    <name type="scientific">Volvox africanus</name>
    <dbReference type="NCBI Taxonomy" id="51714"/>
    <lineage>
        <taxon>Eukaryota</taxon>
        <taxon>Viridiplantae</taxon>
        <taxon>Chlorophyta</taxon>
        <taxon>core chlorophytes</taxon>
        <taxon>Chlorophyceae</taxon>
        <taxon>CS clade</taxon>
        <taxon>Chlamydomonadales</taxon>
        <taxon>Volvocaceae</taxon>
        <taxon>Volvox</taxon>
    </lineage>
</organism>
<feature type="compositionally biased region" description="Low complexity" evidence="1">
    <location>
        <begin position="346"/>
        <end position="358"/>
    </location>
</feature>
<feature type="non-terminal residue" evidence="2">
    <location>
        <position position="1"/>
    </location>
</feature>
<reference evidence="2 3" key="1">
    <citation type="journal article" date="2023" name="IScience">
        <title>Expanded male sex-determining region conserved during the evolution of homothallism in the green alga Volvox.</title>
        <authorList>
            <person name="Yamamoto K."/>
            <person name="Matsuzaki R."/>
            <person name="Mahakham W."/>
            <person name="Heman W."/>
            <person name="Sekimoto H."/>
            <person name="Kawachi M."/>
            <person name="Minakuchi Y."/>
            <person name="Toyoda A."/>
            <person name="Nozaki H."/>
        </authorList>
    </citation>
    <scope>NUCLEOTIDE SEQUENCE [LARGE SCALE GENOMIC DNA]</scope>
    <source>
        <strain evidence="2 3">NIES-4468</strain>
    </source>
</reference>
<evidence type="ECO:0000256" key="1">
    <source>
        <dbReference type="SAM" id="MobiDB-lite"/>
    </source>
</evidence>
<dbReference type="CDD" id="cd00084">
    <property type="entry name" value="HMG-box_SF"/>
    <property type="match status" value="1"/>
</dbReference>
<feature type="region of interest" description="Disordered" evidence="1">
    <location>
        <begin position="30"/>
        <end position="58"/>
    </location>
</feature>
<name>A0ABQ5SA98_9CHLO</name>
<dbReference type="EMBL" id="BSDZ01000044">
    <property type="protein sequence ID" value="GLI66842.1"/>
    <property type="molecule type" value="Genomic_DNA"/>
</dbReference>